<dbReference type="Pfam" id="PF13181">
    <property type="entry name" value="TPR_8"/>
    <property type="match status" value="4"/>
</dbReference>
<dbReference type="Gene3D" id="1.25.40.10">
    <property type="entry name" value="Tetratricopeptide repeat domain"/>
    <property type="match status" value="7"/>
</dbReference>
<feature type="repeat" description="TPR" evidence="3">
    <location>
        <begin position="43"/>
        <end position="76"/>
    </location>
</feature>
<feature type="repeat" description="TPR" evidence="3">
    <location>
        <begin position="247"/>
        <end position="280"/>
    </location>
</feature>
<dbReference type="InterPro" id="IPR019734">
    <property type="entry name" value="TPR_rpt"/>
</dbReference>
<dbReference type="Pfam" id="PF13414">
    <property type="entry name" value="TPR_11"/>
    <property type="match status" value="2"/>
</dbReference>
<feature type="repeat" description="TPR" evidence="3">
    <location>
        <begin position="111"/>
        <end position="144"/>
    </location>
</feature>
<keyword evidence="2 3" id="KW-0802">TPR repeat</keyword>
<dbReference type="PROSITE" id="PS50005">
    <property type="entry name" value="TPR"/>
    <property type="match status" value="14"/>
</dbReference>
<dbReference type="AlphaFoldDB" id="A0A3B6VDX1"/>
<feature type="repeat" description="TPR" evidence="3">
    <location>
        <begin position="77"/>
        <end position="110"/>
    </location>
</feature>
<dbReference type="KEGG" id="bhy:BHWA1_01993"/>
<feature type="repeat" description="TPR" evidence="3">
    <location>
        <begin position="349"/>
        <end position="382"/>
    </location>
</feature>
<feature type="repeat" description="TPR" evidence="3">
    <location>
        <begin position="213"/>
        <end position="246"/>
    </location>
</feature>
<evidence type="ECO:0000256" key="2">
    <source>
        <dbReference type="ARBA" id="ARBA00022803"/>
    </source>
</evidence>
<dbReference type="PANTHER" id="PTHR44858:SF1">
    <property type="entry name" value="UDP-N-ACETYLGLUCOSAMINE--PEPTIDE N-ACETYLGLUCOSAMINYLTRANSFERASE SPINDLY-RELATED"/>
    <property type="match status" value="1"/>
</dbReference>
<feature type="repeat" description="TPR" evidence="3">
    <location>
        <begin position="417"/>
        <end position="450"/>
    </location>
</feature>
<proteinExistence type="predicted"/>
<evidence type="ECO:0000313" key="4">
    <source>
        <dbReference type="EMBL" id="ACN84453.1"/>
    </source>
</evidence>
<dbReference type="PROSITE" id="PS50293">
    <property type="entry name" value="TPR_REGION"/>
    <property type="match status" value="4"/>
</dbReference>
<feature type="repeat" description="TPR" evidence="3">
    <location>
        <begin position="145"/>
        <end position="178"/>
    </location>
</feature>
<dbReference type="InterPro" id="IPR011990">
    <property type="entry name" value="TPR-like_helical_dom_sf"/>
</dbReference>
<dbReference type="SUPFAM" id="SSF48452">
    <property type="entry name" value="TPR-like"/>
    <property type="match status" value="3"/>
</dbReference>
<keyword evidence="1" id="KW-0677">Repeat</keyword>
<dbReference type="Pfam" id="PF00515">
    <property type="entry name" value="TPR_1"/>
    <property type="match status" value="6"/>
</dbReference>
<dbReference type="InterPro" id="IPR050498">
    <property type="entry name" value="Ycf3"/>
</dbReference>
<dbReference type="STRING" id="565034.BHWA1_01993"/>
<reference evidence="4 5" key="1">
    <citation type="journal article" date="2009" name="PLoS ONE">
        <title>Genome sequence of the pathogenic intestinal spirochete Brachyspira hyodysenteriae reveals adaptations to its lifestyle in the porcine large intestine.</title>
        <authorList>
            <person name="Bellgard M.I."/>
            <person name="Wanchanthuek P."/>
            <person name="La T."/>
            <person name="Ryan K."/>
            <person name="Moolhuijzen P."/>
            <person name="Albertyn Z."/>
            <person name="Shaban B."/>
            <person name="Motro Y."/>
            <person name="Dunn D.S."/>
            <person name="Schibeci D."/>
            <person name="Hunter A."/>
            <person name="Barrero R."/>
            <person name="Phillips N.D."/>
            <person name="Hampson D.J."/>
        </authorList>
    </citation>
    <scope>NUCLEOTIDE SEQUENCE [LARGE SCALE GENOMIC DNA]</scope>
    <source>
        <strain evidence="5">ATCC 49526 / WA1</strain>
    </source>
</reference>
<feature type="repeat" description="TPR" evidence="3">
    <location>
        <begin position="179"/>
        <end position="212"/>
    </location>
</feature>
<feature type="repeat" description="TPR" evidence="3">
    <location>
        <begin position="315"/>
        <end position="348"/>
    </location>
</feature>
<sequence>MFDKISLQSIIYKKYLDYFMTEELKDKIEQLAYDSIEKYNDDEYLYFNRGLEKIESKLYEEAIKYFNKTIGLNQKNRDAYFFRGLAKTELKLYEEAIEDFNESIELNLKNWESYFARGIAKANLKLYEEAIEDFNKSIELNPKNEKAYFNRGISKAKLKKYEESIVDFNKVIELNPKNEKAYFNRGFAKAKLKKYEKSIVDFNNAIKLDSKNVEVYFYRGISKAKLERYEESIVDFNNAIKLDSKNVEVYFYRGVSKAKLERYEESIVDFNEIIKLNPKNVESYFNRGVSKAKLEKYEESIVDFNEVIKLNPKNVESYFNRGVSKAKLEKYEEAIADFNNAIKLNPNDEKVYFASGLAKADLERYEESIVDFNEVIKLNSKNVEAYFYRGVAKADLERYEESIVDFNEVIKLDPKNVEAYFYRGVSKAKLEKYEESIIDFNEVITFNPNDEKAYFNRGLSKAQLERYKKAIVDFNKVIKLNPKNEIAYLARGISNYELKKYEEAIVDFNKAIKLNPNNEESYFNRGILKIHLKKYKQAINDFKIFAKNNNDASDITIIKILQEFDKYNDIDKFFKLLIIDENKELWKDEPITNLIFHFKESKKFDNELIKNIKYLILYEYFLLKILSFDTDDKNIEISHYTSLDILLILLGCKNENSDEAGNIRINNISTANDPKEGNILESIFNRNDINIKIGSDEKIVTLQTSYSRNRDSLTMFRLYGKKENKEATGICLVLDNEYFTNSYTSPFSYYDFNVSNEDKEKTKKEEYTTNKRNLYWVLYYDEKLNKLVFNKEDLKYSSNIIDLNEIKNYRKKLKEDNTIEDKIKYAFSKIFEYTRKIKEKKINPKLYNYLFENIKYIIKHEAFFEEQELRMLVTSDYKSKEIKADKINNKLYIDYLKLFDKNTNYIKEIIIGSKVENNESLAEYIRKILHEKNTDKNKLDDIKVIISEAPLR</sequence>
<name>A0A3B6VDX1_BRAHW</name>
<dbReference type="PANTHER" id="PTHR44858">
    <property type="entry name" value="TETRATRICOPEPTIDE REPEAT PROTEIN 6"/>
    <property type="match status" value="1"/>
</dbReference>
<feature type="repeat" description="TPR" evidence="3">
    <location>
        <begin position="485"/>
        <end position="518"/>
    </location>
</feature>
<keyword evidence="5" id="KW-1185">Reference proteome</keyword>
<dbReference type="EMBL" id="CP001357">
    <property type="protein sequence ID" value="ACN84453.1"/>
    <property type="molecule type" value="Genomic_DNA"/>
</dbReference>
<dbReference type="Proteomes" id="UP000001803">
    <property type="component" value="Chromosome"/>
</dbReference>
<gene>
    <name evidence="4" type="ordered locus">BHWA1_01993</name>
</gene>
<evidence type="ECO:0000313" key="5">
    <source>
        <dbReference type="Proteomes" id="UP000001803"/>
    </source>
</evidence>
<accession>A0A3B6VDX1</accession>
<feature type="repeat" description="TPR" evidence="3">
    <location>
        <begin position="451"/>
        <end position="484"/>
    </location>
</feature>
<feature type="repeat" description="TPR" evidence="3">
    <location>
        <begin position="383"/>
        <end position="416"/>
    </location>
</feature>
<protein>
    <submittedName>
        <fullName evidence="4">TPR domain-containing protein</fullName>
    </submittedName>
</protein>
<evidence type="ECO:0000256" key="3">
    <source>
        <dbReference type="PROSITE-ProRule" id="PRU00339"/>
    </source>
</evidence>
<evidence type="ECO:0000256" key="1">
    <source>
        <dbReference type="ARBA" id="ARBA00022737"/>
    </source>
</evidence>
<organism evidence="4 5">
    <name type="scientific">Brachyspira hyodysenteriae (strain ATCC 49526 / WA1)</name>
    <dbReference type="NCBI Taxonomy" id="565034"/>
    <lineage>
        <taxon>Bacteria</taxon>
        <taxon>Pseudomonadati</taxon>
        <taxon>Spirochaetota</taxon>
        <taxon>Spirochaetia</taxon>
        <taxon>Brachyspirales</taxon>
        <taxon>Brachyspiraceae</taxon>
        <taxon>Brachyspira</taxon>
    </lineage>
</organism>
<feature type="repeat" description="TPR" evidence="3">
    <location>
        <begin position="281"/>
        <end position="314"/>
    </location>
</feature>
<dbReference type="SMART" id="SM00028">
    <property type="entry name" value="TPR"/>
    <property type="match status" value="15"/>
</dbReference>